<proteinExistence type="predicted"/>
<dbReference type="Proteomes" id="UP000186922">
    <property type="component" value="Unassembled WGS sequence"/>
</dbReference>
<name>A0A1D1US39_RAMVA</name>
<dbReference type="EMBL" id="BDGG01000001">
    <property type="protein sequence ID" value="GAU88988.1"/>
    <property type="molecule type" value="Genomic_DNA"/>
</dbReference>
<dbReference type="AlphaFoldDB" id="A0A1D1US39"/>
<sequence>MAVVSAWRKMSTPHNGIMELIRQMHFIAATNNFNLRITYIAGFDNSIADSVSRCN</sequence>
<comment type="caution">
    <text evidence="1">The sequence shown here is derived from an EMBL/GenBank/DDBJ whole genome shotgun (WGS) entry which is preliminary data.</text>
</comment>
<reference evidence="1 2" key="1">
    <citation type="journal article" date="2016" name="Nat. Commun.">
        <title>Extremotolerant tardigrade genome and improved radiotolerance of human cultured cells by tardigrade-unique protein.</title>
        <authorList>
            <person name="Hashimoto T."/>
            <person name="Horikawa D.D."/>
            <person name="Saito Y."/>
            <person name="Kuwahara H."/>
            <person name="Kozuka-Hata H."/>
            <person name="Shin-I T."/>
            <person name="Minakuchi Y."/>
            <person name="Ohishi K."/>
            <person name="Motoyama A."/>
            <person name="Aizu T."/>
            <person name="Enomoto A."/>
            <person name="Kondo K."/>
            <person name="Tanaka S."/>
            <person name="Hara Y."/>
            <person name="Koshikawa S."/>
            <person name="Sagara H."/>
            <person name="Miura T."/>
            <person name="Yokobori S."/>
            <person name="Miyagawa K."/>
            <person name="Suzuki Y."/>
            <person name="Kubo T."/>
            <person name="Oyama M."/>
            <person name="Kohara Y."/>
            <person name="Fujiyama A."/>
            <person name="Arakawa K."/>
            <person name="Katayama T."/>
            <person name="Toyoda A."/>
            <person name="Kunieda T."/>
        </authorList>
    </citation>
    <scope>NUCLEOTIDE SEQUENCE [LARGE SCALE GENOMIC DNA]</scope>
    <source>
        <strain evidence="1 2">YOKOZUNA-1</strain>
    </source>
</reference>
<evidence type="ECO:0000313" key="2">
    <source>
        <dbReference type="Proteomes" id="UP000186922"/>
    </source>
</evidence>
<protein>
    <submittedName>
        <fullName evidence="1">Uncharacterized protein</fullName>
    </submittedName>
</protein>
<keyword evidence="2" id="KW-1185">Reference proteome</keyword>
<evidence type="ECO:0000313" key="1">
    <source>
        <dbReference type="EMBL" id="GAU88988.1"/>
    </source>
</evidence>
<dbReference type="OrthoDB" id="10058284at2759"/>
<accession>A0A1D1US39</accession>
<organism evidence="1 2">
    <name type="scientific">Ramazzottius varieornatus</name>
    <name type="common">Water bear</name>
    <name type="synonym">Tardigrade</name>
    <dbReference type="NCBI Taxonomy" id="947166"/>
    <lineage>
        <taxon>Eukaryota</taxon>
        <taxon>Metazoa</taxon>
        <taxon>Ecdysozoa</taxon>
        <taxon>Tardigrada</taxon>
        <taxon>Eutardigrada</taxon>
        <taxon>Parachela</taxon>
        <taxon>Hypsibioidea</taxon>
        <taxon>Ramazzottiidae</taxon>
        <taxon>Ramazzottius</taxon>
    </lineage>
</organism>
<gene>
    <name evidence="1" type="primary">RvY_01590-1</name>
    <name evidence="1" type="synonym">RvY_01590.1</name>
    <name evidence="1" type="ORF">RvY_01590</name>
</gene>